<proteinExistence type="predicted"/>
<organism evidence="2 3">
    <name type="scientific">Janthinobacterium lividum</name>
    <dbReference type="NCBI Taxonomy" id="29581"/>
    <lineage>
        <taxon>Bacteria</taxon>
        <taxon>Pseudomonadati</taxon>
        <taxon>Pseudomonadota</taxon>
        <taxon>Betaproteobacteria</taxon>
        <taxon>Burkholderiales</taxon>
        <taxon>Oxalobacteraceae</taxon>
        <taxon>Janthinobacterium</taxon>
    </lineage>
</organism>
<evidence type="ECO:0000313" key="2">
    <source>
        <dbReference type="EMBL" id="SFX36627.1"/>
    </source>
</evidence>
<dbReference type="EMBL" id="FPKH01000001">
    <property type="protein sequence ID" value="SFX36627.1"/>
    <property type="molecule type" value="Genomic_DNA"/>
</dbReference>
<evidence type="ECO:0000256" key="1">
    <source>
        <dbReference type="SAM" id="Phobius"/>
    </source>
</evidence>
<evidence type="ECO:0000313" key="3">
    <source>
        <dbReference type="Proteomes" id="UP000182489"/>
    </source>
</evidence>
<keyword evidence="1" id="KW-0472">Membrane</keyword>
<keyword evidence="1" id="KW-0812">Transmembrane</keyword>
<dbReference type="AlphaFoldDB" id="A0AB38C5Y8"/>
<protein>
    <submittedName>
        <fullName evidence="2">Uncharacterized protein</fullName>
    </submittedName>
</protein>
<dbReference type="RefSeq" id="WP_139248257.1">
    <property type="nucleotide sequence ID" value="NZ_FPKH01000001.1"/>
</dbReference>
<keyword evidence="1" id="KW-1133">Transmembrane helix</keyword>
<feature type="transmembrane region" description="Helical" evidence="1">
    <location>
        <begin position="208"/>
        <end position="229"/>
    </location>
</feature>
<reference evidence="2 3" key="1">
    <citation type="submission" date="2016-11" db="EMBL/GenBank/DDBJ databases">
        <authorList>
            <person name="Varghese N."/>
            <person name="Submissions S."/>
        </authorList>
    </citation>
    <scope>NUCLEOTIDE SEQUENCE [LARGE SCALE GENOMIC DNA]</scope>
    <source>
        <strain evidence="2 3">NFR18</strain>
    </source>
</reference>
<name>A0AB38C5Y8_9BURK</name>
<gene>
    <name evidence="2" type="ORF">SAMN03097694_1808</name>
</gene>
<accession>A0AB38C5Y8</accession>
<sequence length="230" mass="26143">MSISISAFLGKKTDELDARFIKTFSNLGFDVQLHPDLTLTKSSVEGVLYLRLTKTPPEFLRMEPTAPLLIAFDFGVQKRGKKEARSMLWPPRGVGAYTYTISSRTAAGRNDSTAAMQILSMAILAKESDGYFYTDGKEVASPGEVALNQAVQEQTRFNRSNFDAYAYRFESWPPVDGVNSFVWPQQIVPPKSLTQQIPKRRFRFRYKFSWFHVPGILLISYWTLATLLYS</sequence>
<dbReference type="Proteomes" id="UP000182489">
    <property type="component" value="Unassembled WGS sequence"/>
</dbReference>
<comment type="caution">
    <text evidence="2">The sequence shown here is derived from an EMBL/GenBank/DDBJ whole genome shotgun (WGS) entry which is preliminary data.</text>
</comment>